<dbReference type="RefSeq" id="WP_070412977.1">
    <property type="nucleotide sequence ID" value="NZ_JAAQXX010000002.1"/>
</dbReference>
<proteinExistence type="predicted"/>
<comment type="caution">
    <text evidence="1">The sequence shown here is derived from an EMBL/GenBank/DDBJ whole genome shotgun (WGS) entry which is preliminary data.</text>
</comment>
<dbReference type="Proteomes" id="UP000219564">
    <property type="component" value="Unassembled WGS sequence"/>
</dbReference>
<name>A0AAX2H934_9PSED</name>
<evidence type="ECO:0000313" key="1">
    <source>
        <dbReference type="EMBL" id="SOB53313.1"/>
    </source>
</evidence>
<gene>
    <name evidence="1" type="ORF">PLUA15_310068</name>
</gene>
<accession>A0AAX2H934</accession>
<sequence>MPIELTLIPDASVKTYALSDAHGLAMAELEGLFPAFPALEGTFAIFWLDQKLDQHLHQHVVGFSTEGANLLAVISLPTVPQGCGHEAYYAAVLERCEKERETILRFLRKSLSSEGINGICARSFILCNLVRQLKLDSVPVWKDRPHTRDGRCGDILIGGRGSERYQPNRKIDVVFGASSSACLVIDLGEWRWN</sequence>
<evidence type="ECO:0000313" key="2">
    <source>
        <dbReference type="Proteomes" id="UP000219564"/>
    </source>
</evidence>
<reference evidence="1 2" key="1">
    <citation type="submission" date="2017-08" db="EMBL/GenBank/DDBJ databases">
        <authorList>
            <person name="Chaillou S."/>
        </authorList>
    </citation>
    <scope>NUCLEOTIDE SEQUENCE [LARGE SCALE GENOMIC DNA]</scope>
    <source>
        <strain evidence="1 2">MFPA15A1205</strain>
    </source>
</reference>
<organism evidence="1 2">
    <name type="scientific">Pseudomonas lundensis</name>
    <dbReference type="NCBI Taxonomy" id="86185"/>
    <lineage>
        <taxon>Bacteria</taxon>
        <taxon>Pseudomonadati</taxon>
        <taxon>Pseudomonadota</taxon>
        <taxon>Gammaproteobacteria</taxon>
        <taxon>Pseudomonadales</taxon>
        <taxon>Pseudomonadaceae</taxon>
        <taxon>Pseudomonas</taxon>
    </lineage>
</organism>
<dbReference type="AlphaFoldDB" id="A0AAX2H934"/>
<protein>
    <submittedName>
        <fullName evidence="1">Uncharacterized protein</fullName>
    </submittedName>
</protein>
<dbReference type="EMBL" id="OBKZ01000025">
    <property type="protein sequence ID" value="SOB53313.1"/>
    <property type="molecule type" value="Genomic_DNA"/>
</dbReference>